<reference evidence="2 3" key="1">
    <citation type="submission" date="2023-10" db="EMBL/GenBank/DDBJ databases">
        <title>Complete genome sequence of a Sphingomonadaceae bacterium.</title>
        <authorList>
            <person name="Yan C."/>
        </authorList>
    </citation>
    <scope>NUCLEOTIDE SEQUENCE [LARGE SCALE GENOMIC DNA]</scope>
    <source>
        <strain evidence="2 3">SCSIO 66989</strain>
        <plasmid evidence="2 3">unnamed</plasmid>
    </source>
</reference>
<dbReference type="KEGG" id="acoa:RB602_15175"/>
<dbReference type="AlphaFoldDB" id="A0AA97I2S6"/>
<evidence type="ECO:0000313" key="2">
    <source>
        <dbReference type="EMBL" id="WOE76725.1"/>
    </source>
</evidence>
<feature type="transmembrane region" description="Helical" evidence="1">
    <location>
        <begin position="105"/>
        <end position="126"/>
    </location>
</feature>
<dbReference type="RefSeq" id="WP_317084663.1">
    <property type="nucleotide sequence ID" value="NZ_CP136595.1"/>
</dbReference>
<feature type="transmembrane region" description="Helical" evidence="1">
    <location>
        <begin position="77"/>
        <end position="99"/>
    </location>
</feature>
<keyword evidence="1" id="KW-0472">Membrane</keyword>
<proteinExistence type="predicted"/>
<name>A0AA97I2S6_9SPHN</name>
<keyword evidence="1" id="KW-0812">Transmembrane</keyword>
<protein>
    <submittedName>
        <fullName evidence="2">Uncharacterized protein</fullName>
    </submittedName>
</protein>
<gene>
    <name evidence="2" type="ORF">RB602_15175</name>
</gene>
<sequence>MTEDDYWTIVENDPLTKDIFGDSWPDYFDGVEAQLPDRYQHAASLTADVMEKHGQFINITQEAKRLEVKHSATNYRAILSLMVKASVPFIISMLAIRYFAPLSGISILIMIIMNTSFFGITLFYYLKAAAASKRAVKMFKDIYAA</sequence>
<evidence type="ECO:0000256" key="1">
    <source>
        <dbReference type="SAM" id="Phobius"/>
    </source>
</evidence>
<evidence type="ECO:0000313" key="3">
    <source>
        <dbReference type="Proteomes" id="UP001302429"/>
    </source>
</evidence>
<keyword evidence="2" id="KW-0614">Plasmid</keyword>
<keyword evidence="1" id="KW-1133">Transmembrane helix</keyword>
<dbReference type="EMBL" id="CP136595">
    <property type="protein sequence ID" value="WOE76725.1"/>
    <property type="molecule type" value="Genomic_DNA"/>
</dbReference>
<dbReference type="Proteomes" id="UP001302429">
    <property type="component" value="Plasmid unnamed"/>
</dbReference>
<accession>A0AA97I2S6</accession>
<keyword evidence="3" id="KW-1185">Reference proteome</keyword>
<geneLocation type="plasmid" evidence="2 3">
    <name>unnamed</name>
</geneLocation>
<organism evidence="2 3">
    <name type="scientific">Alterisphingorhabdus coralli</name>
    <dbReference type="NCBI Taxonomy" id="3071408"/>
    <lineage>
        <taxon>Bacteria</taxon>
        <taxon>Pseudomonadati</taxon>
        <taxon>Pseudomonadota</taxon>
        <taxon>Alphaproteobacteria</taxon>
        <taxon>Sphingomonadales</taxon>
        <taxon>Sphingomonadaceae</taxon>
        <taxon>Alterisphingorhabdus (ex Yan et al. 2024)</taxon>
    </lineage>
</organism>